<dbReference type="Proteomes" id="UP000028073">
    <property type="component" value="Unassembled WGS sequence"/>
</dbReference>
<keyword evidence="2" id="KW-1185">Reference proteome</keyword>
<organism evidence="1 2">
    <name type="scientific">Endozoicomonas numazuensis</name>
    <dbReference type="NCBI Taxonomy" id="1137799"/>
    <lineage>
        <taxon>Bacteria</taxon>
        <taxon>Pseudomonadati</taxon>
        <taxon>Pseudomonadota</taxon>
        <taxon>Gammaproteobacteria</taxon>
        <taxon>Oceanospirillales</taxon>
        <taxon>Endozoicomonadaceae</taxon>
        <taxon>Endozoicomonas</taxon>
    </lineage>
</organism>
<reference evidence="1 2" key="1">
    <citation type="submission" date="2014-06" db="EMBL/GenBank/DDBJ databases">
        <title>Whole Genome Sequences of Three Symbiotic Endozoicomonas Bacteria.</title>
        <authorList>
            <person name="Neave M.J."/>
            <person name="Apprill A."/>
            <person name="Voolstra C.R."/>
        </authorList>
    </citation>
    <scope>NUCLEOTIDE SEQUENCE [LARGE SCALE GENOMIC DNA]</scope>
    <source>
        <strain evidence="1 2">DSM 25634</strain>
    </source>
</reference>
<gene>
    <name evidence="1" type="ORF">GZ78_09805</name>
</gene>
<dbReference type="AlphaFoldDB" id="A0A081NHJ4"/>
<protein>
    <submittedName>
        <fullName evidence="1">Uncharacterized protein</fullName>
    </submittedName>
</protein>
<evidence type="ECO:0000313" key="1">
    <source>
        <dbReference type="EMBL" id="KEQ17917.1"/>
    </source>
</evidence>
<evidence type="ECO:0000313" key="2">
    <source>
        <dbReference type="Proteomes" id="UP000028073"/>
    </source>
</evidence>
<dbReference type="RefSeq" id="WP_152558632.1">
    <property type="nucleotide sequence ID" value="NZ_JOKH01000002.1"/>
</dbReference>
<comment type="caution">
    <text evidence="1">The sequence shown here is derived from an EMBL/GenBank/DDBJ whole genome shotgun (WGS) entry which is preliminary data.</text>
</comment>
<accession>A0A081NHJ4</accession>
<sequence>MAQEYTSKLLGGEDEEIFRKGLFIVPEIEIYNPLLGQYAINIDLVNKLMLFSVEVLQKNTCLYFQTEVSKAPRYYARVYALATKPGTTTTIKLSGKTIDNINFGPRLCMICKEDDNSVTLEPIKGVHGNGEEFSINIFENIVGNSEAYSINFNSNNCH</sequence>
<proteinExistence type="predicted"/>
<name>A0A081NHJ4_9GAMM</name>
<dbReference type="EMBL" id="JOKH01000002">
    <property type="protein sequence ID" value="KEQ17917.1"/>
    <property type="molecule type" value="Genomic_DNA"/>
</dbReference>